<dbReference type="RefSeq" id="WP_100235758.1">
    <property type="nucleotide sequence ID" value="NZ_PGVG01000040.1"/>
</dbReference>
<proteinExistence type="predicted"/>
<dbReference type="EMBL" id="PGVG01000040">
    <property type="protein sequence ID" value="PJG51261.1"/>
    <property type="molecule type" value="Genomic_DNA"/>
</dbReference>
<dbReference type="Proteomes" id="UP000231194">
    <property type="component" value="Unassembled WGS sequence"/>
</dbReference>
<evidence type="ECO:0000313" key="2">
    <source>
        <dbReference type="Proteomes" id="UP000231194"/>
    </source>
</evidence>
<keyword evidence="2" id="KW-1185">Reference proteome</keyword>
<dbReference type="OrthoDB" id="9829502at2"/>
<dbReference type="AlphaFoldDB" id="A0A2M8R0B7"/>
<protein>
    <submittedName>
        <fullName evidence="1">Uncharacterized protein</fullName>
    </submittedName>
</protein>
<gene>
    <name evidence="1" type="ORF">CVM73_32105</name>
</gene>
<evidence type="ECO:0000313" key="1">
    <source>
        <dbReference type="EMBL" id="PJG51261.1"/>
    </source>
</evidence>
<dbReference type="SUPFAM" id="SSF109998">
    <property type="entry name" value="Triger factor/SurA peptide-binding domain-like"/>
    <property type="match status" value="1"/>
</dbReference>
<name>A0A2M8R0B7_9BRAD</name>
<comment type="caution">
    <text evidence="1">The sequence shown here is derived from an EMBL/GenBank/DDBJ whole genome shotgun (WGS) entry which is preliminary data.</text>
</comment>
<dbReference type="InterPro" id="IPR027304">
    <property type="entry name" value="Trigger_fact/SurA_dom_sf"/>
</dbReference>
<organism evidence="1 2">
    <name type="scientific">Bradyrhizobium forestalis</name>
    <dbReference type="NCBI Taxonomy" id="1419263"/>
    <lineage>
        <taxon>Bacteria</taxon>
        <taxon>Pseudomonadati</taxon>
        <taxon>Pseudomonadota</taxon>
        <taxon>Alphaproteobacteria</taxon>
        <taxon>Hyphomicrobiales</taxon>
        <taxon>Nitrobacteraceae</taxon>
        <taxon>Bradyrhizobium</taxon>
    </lineage>
</organism>
<sequence>MSSEHTASGWIKAGDEGTLTDCGETLAVVRKKALLRILACRDAERAGIRITDADIAATSEDFRRGFGLEKEEDFVAWMTIRNLSAGAFAKAMRDFAVVRALELAYAREIDDLVHNQIAVSTARLRSGG</sequence>
<accession>A0A2M8R0B7</accession>
<reference evidence="1 2" key="1">
    <citation type="submission" date="2017-11" db="EMBL/GenBank/DDBJ databases">
        <title>Bradyrhizobium forestalis sp. nov., an efficient nitrogen-fixing bacterium isolated from nodules of forest legume species in the Amazon.</title>
        <authorList>
            <person name="Costa E.M."/>
            <person name="Guimaraes A."/>
            <person name="Carvalho T.S."/>
            <person name="Rodrigues T.L."/>
            <person name="Ribeiro P.R.A."/>
            <person name="Lebbe L."/>
            <person name="Willems A."/>
            <person name="Moreira F.M.S."/>
        </authorList>
    </citation>
    <scope>NUCLEOTIDE SEQUENCE [LARGE SCALE GENOMIC DNA]</scope>
    <source>
        <strain evidence="1 2">INPA54B</strain>
    </source>
</reference>